<evidence type="ECO:0000313" key="7">
    <source>
        <dbReference type="EMBL" id="CAD9243030.1"/>
    </source>
</evidence>
<organism evidence="7">
    <name type="scientific">Phaeomonas parva</name>
    <dbReference type="NCBI Taxonomy" id="124430"/>
    <lineage>
        <taxon>Eukaryota</taxon>
        <taxon>Sar</taxon>
        <taxon>Stramenopiles</taxon>
        <taxon>Ochrophyta</taxon>
        <taxon>Pinguiophyceae</taxon>
        <taxon>Pinguiochrysidales</taxon>
        <taxon>Pinguiochrysidaceae</taxon>
        <taxon>Phaeomonas</taxon>
    </lineage>
</organism>
<feature type="compositionally biased region" description="Acidic residues" evidence="6">
    <location>
        <begin position="508"/>
        <end position="533"/>
    </location>
</feature>
<dbReference type="PROSITE" id="PS51450">
    <property type="entry name" value="LRR"/>
    <property type="match status" value="1"/>
</dbReference>
<feature type="region of interest" description="Disordered" evidence="6">
    <location>
        <begin position="212"/>
        <end position="275"/>
    </location>
</feature>
<evidence type="ECO:0000256" key="1">
    <source>
        <dbReference type="ARBA" id="ARBA00004138"/>
    </source>
</evidence>
<dbReference type="Pfam" id="PF14580">
    <property type="entry name" value="LRR_9"/>
    <property type="match status" value="1"/>
</dbReference>
<keyword evidence="5" id="KW-0966">Cell projection</keyword>
<evidence type="ECO:0000256" key="6">
    <source>
        <dbReference type="SAM" id="MobiDB-lite"/>
    </source>
</evidence>
<dbReference type="SMART" id="SM00365">
    <property type="entry name" value="LRR_SD22"/>
    <property type="match status" value="3"/>
</dbReference>
<dbReference type="SUPFAM" id="SSF52075">
    <property type="entry name" value="Outer arm dynein light chain 1"/>
    <property type="match status" value="1"/>
</dbReference>
<dbReference type="InterPro" id="IPR032675">
    <property type="entry name" value="LRR_dom_sf"/>
</dbReference>
<feature type="region of interest" description="Disordered" evidence="6">
    <location>
        <begin position="410"/>
        <end position="431"/>
    </location>
</feature>
<dbReference type="EMBL" id="HBGJ01002056">
    <property type="protein sequence ID" value="CAD9243030.1"/>
    <property type="molecule type" value="Transcribed_RNA"/>
</dbReference>
<feature type="compositionally biased region" description="Acidic residues" evidence="6">
    <location>
        <begin position="410"/>
        <end position="429"/>
    </location>
</feature>
<protein>
    <recommendedName>
        <fullName evidence="8">Dynein assembly factor 1, axonemal homolog</fullName>
    </recommendedName>
</protein>
<dbReference type="InterPro" id="IPR001611">
    <property type="entry name" value="Leu-rich_rpt"/>
</dbReference>
<evidence type="ECO:0000256" key="5">
    <source>
        <dbReference type="ARBA" id="ARBA00023273"/>
    </source>
</evidence>
<proteinExistence type="predicted"/>
<evidence type="ECO:0000256" key="4">
    <source>
        <dbReference type="ARBA" id="ARBA00023069"/>
    </source>
</evidence>
<sequence>MALATMTKEEVLKACIENDGYETPELNDVLYLHYRGFPKVANLEAYTGCKAIYLESNGLSCLEGLAHMEMLRCLYASKNLIDHCFDVSAITSLATLDLSHNRIESLEGLETLVNLETLNAASNALSTAEAIAPLEACVMLKTIDLQNNNLDGKEVMEGFARLTQIHAMSLNGNPLVRSTPQFRKNMICNLPKLRYLDRPIFDMEQNAALAWREGGPEAERKAKRDMQEAKRNEQRESLQRFRDWQKDMRAKREAERKAAIDRGEDPDANSYAAQRRREEEAALYAEAERQVLQEGGGVTQLARSFWTADARAQAPAADSRMGLQNSQDEEQVLNNVIQQRVTELRAERERRADEARAHTARNPILSQNIYPSPDDYDHSLPREPMVDPFATAPPAPPAAPIIEVLDEELAEEPIEEPVEEPVGDDEDSDEATRGAPLEIIGADGGRSLCAEGVSSAKNSEPVVEPVVAAPPAPPAAPMVPPAAPIAEALDEEPVMVEPVEGSIKEPAEEPAEEPTEEPAEELVQEADEDDEIGAPEAPEPIPALEELLAAEQLTAEEAKKRWGEKDTATWGEPVKNIRVNVDFSLLEQAAGNDESDGRVAANLTFDELMRRAAGKQPKYLTPPTSLPSMLDDEDDDEDDAVVLPIAHSSRLLGVKSPPAVAEVTSGIAAVAVGGDDGDSDDEEDFELLD</sequence>
<keyword evidence="3" id="KW-0677">Repeat</keyword>
<feature type="compositionally biased region" description="Basic and acidic residues" evidence="6">
    <location>
        <begin position="348"/>
        <end position="357"/>
    </location>
</feature>
<accession>A0A7S1TQF8</accession>
<dbReference type="Gene3D" id="3.80.10.10">
    <property type="entry name" value="Ribonuclease Inhibitor"/>
    <property type="match status" value="2"/>
</dbReference>
<evidence type="ECO:0000256" key="3">
    <source>
        <dbReference type="ARBA" id="ARBA00022737"/>
    </source>
</evidence>
<feature type="region of interest" description="Disordered" evidence="6">
    <location>
        <begin position="498"/>
        <end position="542"/>
    </location>
</feature>
<evidence type="ECO:0008006" key="8">
    <source>
        <dbReference type="Google" id="ProtNLM"/>
    </source>
</evidence>
<name>A0A7S1TQF8_9STRA</name>
<keyword evidence="2" id="KW-0433">Leucine-rich repeat</keyword>
<keyword evidence="4" id="KW-0969">Cilium</keyword>
<feature type="region of interest" description="Disordered" evidence="6">
    <location>
        <begin position="348"/>
        <end position="397"/>
    </location>
</feature>
<dbReference type="AlphaFoldDB" id="A0A7S1TQF8"/>
<gene>
    <name evidence="7" type="ORF">PPAR1163_LOCUS1375</name>
</gene>
<reference evidence="7" key="1">
    <citation type="submission" date="2021-01" db="EMBL/GenBank/DDBJ databases">
        <authorList>
            <person name="Corre E."/>
            <person name="Pelletier E."/>
            <person name="Niang G."/>
            <person name="Scheremetjew M."/>
            <person name="Finn R."/>
            <person name="Kale V."/>
            <person name="Holt S."/>
            <person name="Cochrane G."/>
            <person name="Meng A."/>
            <person name="Brown T."/>
            <person name="Cohen L."/>
        </authorList>
    </citation>
    <scope>NUCLEOTIDE SEQUENCE</scope>
    <source>
        <strain evidence="7">CCMP2877</strain>
    </source>
</reference>
<comment type="subcellular location">
    <subcellularLocation>
        <location evidence="1">Cell projection</location>
        <location evidence="1">Cilium</location>
    </subcellularLocation>
</comment>
<feature type="compositionally biased region" description="Basic and acidic residues" evidence="6">
    <location>
        <begin position="375"/>
        <end position="385"/>
    </location>
</feature>
<evidence type="ECO:0000256" key="2">
    <source>
        <dbReference type="ARBA" id="ARBA00022614"/>
    </source>
</evidence>
<feature type="compositionally biased region" description="Basic and acidic residues" evidence="6">
    <location>
        <begin position="214"/>
        <end position="265"/>
    </location>
</feature>
<feature type="region of interest" description="Disordered" evidence="6">
    <location>
        <begin position="614"/>
        <end position="636"/>
    </location>
</feature>
<dbReference type="PANTHER" id="PTHR45973">
    <property type="entry name" value="PROTEIN PHOSPHATASE 1 REGULATORY SUBUNIT SDS22-RELATED"/>
    <property type="match status" value="1"/>
</dbReference>
<dbReference type="PANTHER" id="PTHR45973:SF9">
    <property type="entry name" value="LEUCINE-RICH REPEAT-CONTAINING PROTEIN 46"/>
    <property type="match status" value="1"/>
</dbReference>
<dbReference type="InterPro" id="IPR050576">
    <property type="entry name" value="Cilia_flagella_integrity"/>
</dbReference>